<dbReference type="Proteomes" id="UP000752012">
    <property type="component" value="Unassembled WGS sequence"/>
</dbReference>
<dbReference type="Pfam" id="PF02065">
    <property type="entry name" value="Melibiase"/>
    <property type="match status" value="1"/>
</dbReference>
<evidence type="ECO:0000256" key="2">
    <source>
        <dbReference type="ARBA" id="ARBA00006202"/>
    </source>
</evidence>
<evidence type="ECO:0000256" key="1">
    <source>
        <dbReference type="ARBA" id="ARBA00001255"/>
    </source>
</evidence>
<dbReference type="InterPro" id="IPR013785">
    <property type="entry name" value="Aldolase_TIM"/>
</dbReference>
<evidence type="ECO:0000256" key="5">
    <source>
        <dbReference type="ARBA" id="ARBA00023295"/>
    </source>
</evidence>
<feature type="active site" description="Nucleophile" evidence="7">
    <location>
        <position position="487"/>
    </location>
</feature>
<dbReference type="InterPro" id="IPR002252">
    <property type="entry name" value="Glyco_hydro_36"/>
</dbReference>
<evidence type="ECO:0000256" key="6">
    <source>
        <dbReference type="PIRNR" id="PIRNR005536"/>
    </source>
</evidence>
<dbReference type="InterPro" id="IPR017853">
    <property type="entry name" value="GH"/>
</dbReference>
<dbReference type="RefSeq" id="WP_168009473.1">
    <property type="nucleotide sequence ID" value="NZ_JAATHJ010000043.1"/>
</dbReference>
<feature type="active site" description="Proton donor" evidence="7">
    <location>
        <position position="557"/>
    </location>
</feature>
<dbReference type="GO" id="GO:0016052">
    <property type="term" value="P:carbohydrate catabolic process"/>
    <property type="evidence" value="ECO:0007669"/>
    <property type="project" value="InterPro"/>
</dbReference>
<evidence type="ECO:0000313" key="11">
    <source>
        <dbReference type="Proteomes" id="UP000752012"/>
    </source>
</evidence>
<proteinExistence type="inferred from homology"/>
<comment type="similarity">
    <text evidence="2">Belongs to the glycosyl hydrolase 36 family.</text>
</comment>
<dbReference type="EC" id="3.2.1.22" evidence="3 6"/>
<evidence type="ECO:0000259" key="9">
    <source>
        <dbReference type="Pfam" id="PF16875"/>
    </source>
</evidence>
<dbReference type="InterPro" id="IPR031704">
    <property type="entry name" value="Glyco_hydro_36_N"/>
</dbReference>
<dbReference type="Gene3D" id="2.70.98.60">
    <property type="entry name" value="alpha-galactosidase from lactobacil brevis"/>
    <property type="match status" value="1"/>
</dbReference>
<dbReference type="GO" id="GO:0004557">
    <property type="term" value="F:alpha-galactosidase activity"/>
    <property type="evidence" value="ECO:0007669"/>
    <property type="project" value="UniProtKB-UniRule"/>
</dbReference>
<dbReference type="InterPro" id="IPR013780">
    <property type="entry name" value="Glyco_hydro_b"/>
</dbReference>
<evidence type="ECO:0000259" key="8">
    <source>
        <dbReference type="Pfam" id="PF16874"/>
    </source>
</evidence>
<dbReference type="AlphaFoldDB" id="A0A969PTJ6"/>
<dbReference type="EMBL" id="JAATHJ010000043">
    <property type="protein sequence ID" value="NJP39240.1"/>
    <property type="molecule type" value="Genomic_DNA"/>
</dbReference>
<comment type="caution">
    <text evidence="10">The sequence shown here is derived from an EMBL/GenBank/DDBJ whole genome shotgun (WGS) entry which is preliminary data.</text>
</comment>
<gene>
    <name evidence="10" type="ORF">HCN83_16845</name>
</gene>
<accession>A0A969PTJ6</accession>
<feature type="domain" description="Glycosyl hydrolase family 36 C-terminal" evidence="8">
    <location>
        <begin position="659"/>
        <end position="734"/>
    </location>
</feature>
<evidence type="ECO:0000313" key="10">
    <source>
        <dbReference type="EMBL" id="NJP39240.1"/>
    </source>
</evidence>
<dbReference type="FunFam" id="3.20.20.70:FF:000118">
    <property type="entry name" value="Alpha-galactosidase"/>
    <property type="match status" value="1"/>
</dbReference>
<dbReference type="InterPro" id="IPR050985">
    <property type="entry name" value="Alpha-glycosidase_related"/>
</dbReference>
<keyword evidence="11" id="KW-1185">Reference proteome</keyword>
<comment type="catalytic activity">
    <reaction evidence="1 6">
        <text>Hydrolysis of terminal, non-reducing alpha-D-galactose residues in alpha-D-galactosides, including galactose oligosaccharides, galactomannans and galactolipids.</text>
        <dbReference type="EC" id="3.2.1.22"/>
    </reaction>
</comment>
<keyword evidence="5 6" id="KW-0326">Glycosidase</keyword>
<evidence type="ECO:0000256" key="7">
    <source>
        <dbReference type="PIRSR" id="PIRSR005536-1"/>
    </source>
</evidence>
<evidence type="ECO:0000256" key="4">
    <source>
        <dbReference type="ARBA" id="ARBA00022801"/>
    </source>
</evidence>
<dbReference type="InterPro" id="IPR031705">
    <property type="entry name" value="Glyco_hydro_36_C"/>
</dbReference>
<organism evidence="10 11">
    <name type="scientific">Alkalicoccus luteus</name>
    <dbReference type="NCBI Taxonomy" id="1237094"/>
    <lineage>
        <taxon>Bacteria</taxon>
        <taxon>Bacillati</taxon>
        <taxon>Bacillota</taxon>
        <taxon>Bacilli</taxon>
        <taxon>Bacillales</taxon>
        <taxon>Bacillaceae</taxon>
        <taxon>Alkalicoccus</taxon>
    </lineage>
</organism>
<dbReference type="SUPFAM" id="SSF51445">
    <property type="entry name" value="(Trans)glycosidases"/>
    <property type="match status" value="1"/>
</dbReference>
<dbReference type="Gene3D" id="2.60.40.1180">
    <property type="entry name" value="Golgi alpha-mannosidase II"/>
    <property type="match status" value="1"/>
</dbReference>
<reference evidence="10 11" key="1">
    <citation type="submission" date="2020-03" db="EMBL/GenBank/DDBJ databases">
        <title>Assessment of the enzymatic potential of alkaline-tolerant lipase obtained from Bacillus luteus H11 (technogenic soil) for the bioremediation of saline soils contaminated with petroleum substances.</title>
        <authorList>
            <person name="Kalwasinska A."/>
        </authorList>
    </citation>
    <scope>NUCLEOTIDE SEQUENCE [LARGE SCALE GENOMIC DNA]</scope>
    <source>
        <strain evidence="10 11">H11</strain>
    </source>
</reference>
<feature type="domain" description="Glycosyl hydrolase family 36 N-terminal" evidence="9">
    <location>
        <begin position="40"/>
        <end position="292"/>
    </location>
</feature>
<dbReference type="PANTHER" id="PTHR43053:SF3">
    <property type="entry name" value="ALPHA-GALACTOSIDASE C-RELATED"/>
    <property type="match status" value="1"/>
</dbReference>
<name>A0A969PTJ6_9BACI</name>
<dbReference type="Pfam" id="PF16875">
    <property type="entry name" value="Glyco_hydro_36N"/>
    <property type="match status" value="1"/>
</dbReference>
<protein>
    <recommendedName>
        <fullName evidence="3 6">Alpha-galactosidase</fullName>
        <ecNumber evidence="3 6">3.2.1.22</ecNumber>
    </recommendedName>
</protein>
<dbReference type="Gene3D" id="3.20.20.70">
    <property type="entry name" value="Aldolase class I"/>
    <property type="match status" value="1"/>
</dbReference>
<dbReference type="PROSITE" id="PS00512">
    <property type="entry name" value="ALPHA_GALACTOSIDASE"/>
    <property type="match status" value="1"/>
</dbReference>
<evidence type="ECO:0000256" key="3">
    <source>
        <dbReference type="ARBA" id="ARBA00012755"/>
    </source>
</evidence>
<dbReference type="InterPro" id="IPR038417">
    <property type="entry name" value="Alpga-gal_N_sf"/>
</dbReference>
<dbReference type="PRINTS" id="PR00743">
    <property type="entry name" value="GLHYDRLASE36"/>
</dbReference>
<keyword evidence="4 6" id="KW-0378">Hydrolase</keyword>
<dbReference type="PIRSF" id="PIRSF005536">
    <property type="entry name" value="Agal"/>
    <property type="match status" value="1"/>
</dbReference>
<dbReference type="Pfam" id="PF16874">
    <property type="entry name" value="Glyco_hydro_36C"/>
    <property type="match status" value="1"/>
</dbReference>
<dbReference type="PANTHER" id="PTHR43053">
    <property type="entry name" value="GLYCOSIDASE FAMILY 31"/>
    <property type="match status" value="1"/>
</dbReference>
<dbReference type="CDD" id="cd14791">
    <property type="entry name" value="GH36"/>
    <property type="match status" value="1"/>
</dbReference>
<sequence length="738" mass="84349">MTFDANDKQTAIFVDEENHHFHLKTPSTSYVMGVVNGGWLAHLYWGKAVRRWNESAPVRYADRGFSGNTDKNDRTFSLDTAPLEYPSYGSTDFRDPAFHFRWEDGASVSEFRYKSYEVKQGRRKLEGLPHVYTEQEVEAETLTIQLYDELKQVSLYLDYVVFPDYDVLTRSVRVVNEGDEAFTVEKLTSANVDFRSADWELISLYGAHNRERDVERGPVRHGSTVLESRRGASSHQLNPFFALVSPDATETNGDVYGFSFVYSGSWRGAVEVDQFSTSRVQLGLGTLDFSWEVTPGNSFQTPEVVMVYSSAGLGPMSRTYHRLYNERLIRGRWKSEERPILINNWEATYFDFDEQKLLAIADEAAEAGIELFVLDDGWFGRRNDDTTSLGDWYPDTKKLPNGLKGAAEKITSKGLRFGLWMEPEMVSADSELYRSHPDWCLHVPGRRRSESRNQLVLDYGNPDVRSYIVERLTKVLEESPVSYVKWDMNRNMTEASSRLLPAHRQKETAHRYMLGVYEVMETITSRFPEILFESCAGGGGRFDPGMLYYMPQAWTSDNTDAVSRTRIHYGTSLVYPPSAMGSHVSAVPNHQVGRTTPLQTRGHMAMDMNLGYELDPTTFTAEEKAEVSRQTARYKELRPLMQFGELYRLESPYDGESYAVLRTNADKSEAVFLYMHRLADANAPFIRVRLDGLDPDADYRVVDLDQTFGGDELMYTGLDIPMITSDFQSFLWKLEKVT</sequence>
<dbReference type="InterPro" id="IPR000111">
    <property type="entry name" value="Glyco_hydro_27/36_CS"/>
</dbReference>